<dbReference type="KEGG" id="ral:Rumal_2700"/>
<dbReference type="STRING" id="697329.Rumal_2700"/>
<evidence type="ECO:0000256" key="1">
    <source>
        <dbReference type="SAM" id="Phobius"/>
    </source>
</evidence>
<organism evidence="2 3">
    <name type="scientific">Ruminococcus albus (strain ATCC 27210 / DSM 20455 / JCM 14654 / NCDO 2250 / 7)</name>
    <dbReference type="NCBI Taxonomy" id="697329"/>
    <lineage>
        <taxon>Bacteria</taxon>
        <taxon>Bacillati</taxon>
        <taxon>Bacillota</taxon>
        <taxon>Clostridia</taxon>
        <taxon>Eubacteriales</taxon>
        <taxon>Oscillospiraceae</taxon>
        <taxon>Ruminococcus</taxon>
    </lineage>
</organism>
<feature type="transmembrane region" description="Helical" evidence="1">
    <location>
        <begin position="20"/>
        <end position="42"/>
    </location>
</feature>
<evidence type="ECO:0000313" key="2">
    <source>
        <dbReference type="EMBL" id="ADU23172.1"/>
    </source>
</evidence>
<keyword evidence="1" id="KW-0472">Membrane</keyword>
<reference evidence="2 3" key="1">
    <citation type="journal article" date="2011" name="J. Bacteriol.">
        <title>Complete genome of the cellulolytic ruminal bacterium Ruminococcus albus 7.</title>
        <authorList>
            <person name="Suen G."/>
            <person name="Stevenson D.M."/>
            <person name="Bruce D.C."/>
            <person name="Chertkov O."/>
            <person name="Copeland A."/>
            <person name="Cheng J.F."/>
            <person name="Detter C."/>
            <person name="Detter J.C."/>
            <person name="Goodwin L.A."/>
            <person name="Han C.S."/>
            <person name="Hauser L.J."/>
            <person name="Ivanova N.N."/>
            <person name="Kyrpides N.C."/>
            <person name="Land M.L."/>
            <person name="Lapidus A."/>
            <person name="Lucas S."/>
            <person name="Ovchinnikova G."/>
            <person name="Pitluck S."/>
            <person name="Tapia R."/>
            <person name="Woyke T."/>
            <person name="Boyum J."/>
            <person name="Mead D."/>
            <person name="Weimer P.J."/>
        </authorList>
    </citation>
    <scope>NUCLEOTIDE SEQUENCE [LARGE SCALE GENOMIC DNA]</scope>
    <source>
        <strain evidence="3">ATCC 27210 / DSM 20455 / JCM 14654 / NCDO 2250 / 7</strain>
    </source>
</reference>
<dbReference type="OrthoDB" id="1820716at2"/>
<keyword evidence="1" id="KW-1133">Transmembrane helix</keyword>
<dbReference type="RefSeq" id="WP_013499297.1">
    <property type="nucleotide sequence ID" value="NC_014833.1"/>
</dbReference>
<dbReference type="EMBL" id="CP002403">
    <property type="protein sequence ID" value="ADU23172.1"/>
    <property type="molecule type" value="Genomic_DNA"/>
</dbReference>
<protein>
    <submittedName>
        <fullName evidence="2">Uncharacterized protein</fullName>
    </submittedName>
</protein>
<sequence length="160" mass="18348">MKKAYITKAEYELGYAKLGIIFAVILIVVKSIIAIVCGYNIIEYVFLSFDTLFFLFAISGTLITISCVTSVKYMICKYIVLKNGICIKGRIVGKELKRDFGIYDTYTFTISVKVGDNSEEFSFKSVPYMARIVTEQSSMKYCDVYCYKNKYILDNFRAEE</sequence>
<evidence type="ECO:0000313" key="3">
    <source>
        <dbReference type="Proteomes" id="UP000006919"/>
    </source>
</evidence>
<gene>
    <name evidence="2" type="ordered locus">Rumal_2700</name>
</gene>
<dbReference type="Proteomes" id="UP000006919">
    <property type="component" value="Chromosome"/>
</dbReference>
<feature type="transmembrane region" description="Helical" evidence="1">
    <location>
        <begin position="54"/>
        <end position="75"/>
    </location>
</feature>
<name>E6UH94_RUMA7</name>
<dbReference type="AlphaFoldDB" id="E6UH94"/>
<proteinExistence type="predicted"/>
<dbReference type="HOGENOM" id="CLU_1650875_0_0_9"/>
<accession>E6UH94</accession>
<keyword evidence="1" id="KW-0812">Transmembrane</keyword>